<feature type="transmembrane region" description="Helical" evidence="7">
    <location>
        <begin position="121"/>
        <end position="142"/>
    </location>
</feature>
<protein>
    <submittedName>
        <fullName evidence="8">Putative sulfate exporter family transporter</fullName>
    </submittedName>
</protein>
<feature type="transmembrane region" description="Helical" evidence="7">
    <location>
        <begin position="209"/>
        <end position="230"/>
    </location>
</feature>
<evidence type="ECO:0000256" key="4">
    <source>
        <dbReference type="ARBA" id="ARBA00022692"/>
    </source>
</evidence>
<feature type="transmembrane region" description="Helical" evidence="7">
    <location>
        <begin position="66"/>
        <end position="85"/>
    </location>
</feature>
<keyword evidence="3" id="KW-1003">Cell membrane</keyword>
<accession>A0A2U2B510</accession>
<keyword evidence="4 7" id="KW-0812">Transmembrane</keyword>
<dbReference type="Pfam" id="PF03601">
    <property type="entry name" value="Cons_hypoth698"/>
    <property type="match status" value="1"/>
</dbReference>
<comment type="similarity">
    <text evidence="2">Belongs to the UPF0324 family.</text>
</comment>
<keyword evidence="5 7" id="KW-1133">Transmembrane helix</keyword>
<feature type="transmembrane region" description="Helical" evidence="7">
    <location>
        <begin position="271"/>
        <end position="289"/>
    </location>
</feature>
<sequence length="322" mass="34893">MLQTYFCSVIKTDKMVLTQRKKRLILIIPLIMCLTHLFPPSLALLSGIALSMAGITDKSLTQHTNLILKIAIILMGFGMNAKQILEASGQGFLNTALSVIFVIITGLILGKILKLEKNTTILIASGTAICGGSAIAAVSPVIKAKSHQTSFALAVVFILNAIALFLFPFLGHYLGMSQETFGYWAAIAIHDTSSVVGAGAVYGSKALEIATTVKLIRALWIIPLSIAIALFQKGDKKGKIQWPWFIMLFAAAIMMSHFLPGWSETFDHLTWFGRKGMVIALFLIGSGISFKEAKEAGWKSFVVGISLWVLTGGLSLFLLMNL</sequence>
<keyword evidence="6 7" id="KW-0472">Membrane</keyword>
<organism evidence="8 9">
    <name type="scientific">Marinilabilia rubra</name>
    <dbReference type="NCBI Taxonomy" id="2162893"/>
    <lineage>
        <taxon>Bacteria</taxon>
        <taxon>Pseudomonadati</taxon>
        <taxon>Bacteroidota</taxon>
        <taxon>Bacteroidia</taxon>
        <taxon>Marinilabiliales</taxon>
        <taxon>Marinilabiliaceae</taxon>
        <taxon>Marinilabilia</taxon>
    </lineage>
</organism>
<feature type="transmembrane region" description="Helical" evidence="7">
    <location>
        <begin position="24"/>
        <end position="45"/>
    </location>
</feature>
<keyword evidence="9" id="KW-1185">Reference proteome</keyword>
<proteinExistence type="inferred from homology"/>
<dbReference type="Proteomes" id="UP000244956">
    <property type="component" value="Unassembled WGS sequence"/>
</dbReference>
<evidence type="ECO:0000256" key="3">
    <source>
        <dbReference type="ARBA" id="ARBA00022475"/>
    </source>
</evidence>
<name>A0A2U2B510_9BACT</name>
<feature type="transmembrane region" description="Helical" evidence="7">
    <location>
        <begin position="242"/>
        <end position="259"/>
    </location>
</feature>
<comment type="caution">
    <text evidence="8">The sequence shown here is derived from an EMBL/GenBank/DDBJ whole genome shotgun (WGS) entry which is preliminary data.</text>
</comment>
<comment type="subcellular location">
    <subcellularLocation>
        <location evidence="1">Cell membrane</location>
        <topology evidence="1">Multi-pass membrane protein</topology>
    </subcellularLocation>
</comment>
<gene>
    <name evidence="8" type="ORF">DDZ16_16785</name>
</gene>
<feature type="transmembrane region" description="Helical" evidence="7">
    <location>
        <begin position="181"/>
        <end position="203"/>
    </location>
</feature>
<evidence type="ECO:0000256" key="7">
    <source>
        <dbReference type="SAM" id="Phobius"/>
    </source>
</evidence>
<feature type="transmembrane region" description="Helical" evidence="7">
    <location>
        <begin position="301"/>
        <end position="320"/>
    </location>
</feature>
<reference evidence="8 9" key="1">
    <citation type="submission" date="2018-05" db="EMBL/GenBank/DDBJ databases">
        <title>Marinilabilia rubrum sp. nov., isolated from saltern sediment.</title>
        <authorList>
            <person name="Zhang R."/>
        </authorList>
    </citation>
    <scope>NUCLEOTIDE SEQUENCE [LARGE SCALE GENOMIC DNA]</scope>
    <source>
        <strain evidence="8 9">WTE16</strain>
    </source>
</reference>
<evidence type="ECO:0000256" key="1">
    <source>
        <dbReference type="ARBA" id="ARBA00004651"/>
    </source>
</evidence>
<dbReference type="PANTHER" id="PTHR30106">
    <property type="entry name" value="INNER MEMBRANE PROTEIN YEIH-RELATED"/>
    <property type="match status" value="1"/>
</dbReference>
<feature type="transmembrane region" description="Helical" evidence="7">
    <location>
        <begin position="91"/>
        <end position="109"/>
    </location>
</feature>
<dbReference type="AlphaFoldDB" id="A0A2U2B510"/>
<evidence type="ECO:0000313" key="9">
    <source>
        <dbReference type="Proteomes" id="UP000244956"/>
    </source>
</evidence>
<dbReference type="InterPro" id="IPR018383">
    <property type="entry name" value="UPF0324_pro"/>
</dbReference>
<dbReference type="PANTHER" id="PTHR30106:SF1">
    <property type="entry name" value="UPF0324 MEMBRANE PROTEIN FN0533"/>
    <property type="match status" value="1"/>
</dbReference>
<evidence type="ECO:0000256" key="2">
    <source>
        <dbReference type="ARBA" id="ARBA00007977"/>
    </source>
</evidence>
<evidence type="ECO:0000256" key="6">
    <source>
        <dbReference type="ARBA" id="ARBA00023136"/>
    </source>
</evidence>
<feature type="transmembrane region" description="Helical" evidence="7">
    <location>
        <begin position="148"/>
        <end position="169"/>
    </location>
</feature>
<evidence type="ECO:0000313" key="8">
    <source>
        <dbReference type="EMBL" id="PWD98149.1"/>
    </source>
</evidence>
<evidence type="ECO:0000256" key="5">
    <source>
        <dbReference type="ARBA" id="ARBA00022989"/>
    </source>
</evidence>
<dbReference type="GO" id="GO:0005886">
    <property type="term" value="C:plasma membrane"/>
    <property type="evidence" value="ECO:0007669"/>
    <property type="project" value="UniProtKB-SubCell"/>
</dbReference>
<dbReference type="EMBL" id="QEWP01000018">
    <property type="protein sequence ID" value="PWD98149.1"/>
    <property type="molecule type" value="Genomic_DNA"/>
</dbReference>